<dbReference type="Gene3D" id="1.25.40.20">
    <property type="entry name" value="Ankyrin repeat-containing domain"/>
    <property type="match status" value="1"/>
</dbReference>
<evidence type="ECO:0000256" key="1">
    <source>
        <dbReference type="ARBA" id="ARBA00004906"/>
    </source>
</evidence>
<dbReference type="InterPro" id="IPR036770">
    <property type="entry name" value="Ankyrin_rpt-contain_sf"/>
</dbReference>
<evidence type="ECO:0000313" key="5">
    <source>
        <dbReference type="Proteomes" id="UP001501940"/>
    </source>
</evidence>
<dbReference type="SUPFAM" id="SSF158235">
    <property type="entry name" value="SOCS box-like"/>
    <property type="match status" value="1"/>
</dbReference>
<dbReference type="AlphaFoldDB" id="A0A3Q1BQX4"/>
<dbReference type="STRING" id="80972.ENSAOCP00000015958"/>
<protein>
    <recommendedName>
        <fullName evidence="3">SOCS box domain-containing protein</fullName>
    </recommendedName>
</protein>
<dbReference type="Gene3D" id="1.10.750.20">
    <property type="entry name" value="SOCS box"/>
    <property type="match status" value="1"/>
</dbReference>
<keyword evidence="5" id="KW-1185">Reference proteome</keyword>
<dbReference type="Proteomes" id="UP001501940">
    <property type="component" value="Chromosome 6"/>
</dbReference>
<dbReference type="UniPathway" id="UPA00143"/>
<dbReference type="InterPro" id="IPR002110">
    <property type="entry name" value="Ankyrin_rpt"/>
</dbReference>
<keyword evidence="2" id="KW-0040">ANK repeat</keyword>
<feature type="repeat" description="ANK" evidence="2">
    <location>
        <begin position="117"/>
        <end position="149"/>
    </location>
</feature>
<dbReference type="SUPFAM" id="SSF48403">
    <property type="entry name" value="Ankyrin repeat"/>
    <property type="match status" value="1"/>
</dbReference>
<dbReference type="Pfam" id="PF07525">
    <property type="entry name" value="SOCS_box"/>
    <property type="match status" value="1"/>
</dbReference>
<evidence type="ECO:0000256" key="2">
    <source>
        <dbReference type="PROSITE-ProRule" id="PRU00023"/>
    </source>
</evidence>
<dbReference type="PANTHER" id="PTHR24132">
    <property type="entry name" value="ANKYRIN REPEAT AND SOCS BOX PROTEIN 6"/>
    <property type="match status" value="1"/>
</dbReference>
<dbReference type="OMA" id="HLCRVHI"/>
<organism evidence="4 5">
    <name type="scientific">Amphiprion ocellaris</name>
    <name type="common">Clown anemonefish</name>
    <dbReference type="NCBI Taxonomy" id="80972"/>
    <lineage>
        <taxon>Eukaryota</taxon>
        <taxon>Metazoa</taxon>
        <taxon>Chordata</taxon>
        <taxon>Craniata</taxon>
        <taxon>Vertebrata</taxon>
        <taxon>Euteleostomi</taxon>
        <taxon>Actinopterygii</taxon>
        <taxon>Neopterygii</taxon>
        <taxon>Teleostei</taxon>
        <taxon>Neoteleostei</taxon>
        <taxon>Acanthomorphata</taxon>
        <taxon>Ovalentaria</taxon>
        <taxon>Pomacentridae</taxon>
        <taxon>Amphiprion</taxon>
    </lineage>
</organism>
<name>A0A3Q1BQX4_AMPOC</name>
<proteinExistence type="predicted"/>
<dbReference type="PROSITE" id="PS50225">
    <property type="entry name" value="SOCS"/>
    <property type="match status" value="1"/>
</dbReference>
<accession>A0A3Q1BQX4</accession>
<feature type="repeat" description="ANK" evidence="2">
    <location>
        <begin position="185"/>
        <end position="223"/>
    </location>
</feature>
<reference evidence="4" key="3">
    <citation type="submission" date="2025-09" db="UniProtKB">
        <authorList>
            <consortium name="Ensembl"/>
        </authorList>
    </citation>
    <scope>IDENTIFICATION</scope>
</reference>
<gene>
    <name evidence="4" type="primary">ASB6</name>
</gene>
<dbReference type="GO" id="GO:0016567">
    <property type="term" value="P:protein ubiquitination"/>
    <property type="evidence" value="ECO:0007669"/>
    <property type="project" value="UniProtKB-UniPathway"/>
</dbReference>
<dbReference type="PROSITE" id="PS50297">
    <property type="entry name" value="ANK_REP_REGION"/>
    <property type="match status" value="1"/>
</dbReference>
<evidence type="ECO:0000313" key="4">
    <source>
        <dbReference type="Ensembl" id="ENSAOCP00000015958.2"/>
    </source>
</evidence>
<sequence>MSQFLCRKNLRTHKSMRAMPFPYRFRSIIYEYQPLVDAVMRVVGLEEADGSQQDRGLEDESRVCNSLVELLERESKSEVFVEGISCALFKVAEQGLVYAAEVLLRFGADLNFQDPVSFYNPLHVAVLRNRPNMVKLLVGHGADIEKRDRIRENSALDLASETSERLPCLLTLLDLGAAVNARDKHGKTPLFHALANSCGLTERNTENIELLLERGANINAATADGETVRSSLVFLVKEALKASAEEAAEIGAFCLKVTRLLLAHGGDPSCCLNHHGEPSLTQTSLEHFDLLFPLAVLLMQSGVGLVCVYHSYPCWSGYRLLFQRLQTVLKQCSDQSQATELLEQAEMLLDLARVNFPKLHVPRRLELPVPGQDPHPHAQALVDLHEREVEHEASPPTLQCLCRVCIRRYLQPWPLEDRVKALPLPHILKDFLHPEHTYTPKPGWDCFKPQQSQR</sequence>
<dbReference type="InterPro" id="IPR001496">
    <property type="entry name" value="SOCS_box"/>
</dbReference>
<dbReference type="PANTHER" id="PTHR24132:SF24">
    <property type="entry name" value="ANKYRIN REPEAT AND SOCS BOX PROTEIN 6"/>
    <property type="match status" value="1"/>
</dbReference>
<dbReference type="SMART" id="SM00969">
    <property type="entry name" value="SOCS_box"/>
    <property type="match status" value="1"/>
</dbReference>
<dbReference type="PROSITE" id="PS50088">
    <property type="entry name" value="ANK_REPEAT"/>
    <property type="match status" value="2"/>
</dbReference>
<feature type="domain" description="SOCS box" evidence="3">
    <location>
        <begin position="387"/>
        <end position="432"/>
    </location>
</feature>
<reference evidence="4" key="2">
    <citation type="submission" date="2025-08" db="UniProtKB">
        <authorList>
            <consortium name="Ensembl"/>
        </authorList>
    </citation>
    <scope>IDENTIFICATION</scope>
</reference>
<dbReference type="GO" id="GO:0035556">
    <property type="term" value="P:intracellular signal transduction"/>
    <property type="evidence" value="ECO:0007669"/>
    <property type="project" value="InterPro"/>
</dbReference>
<dbReference type="Ensembl" id="ENSAOCT00000024767.2">
    <property type="protein sequence ID" value="ENSAOCP00000015958.2"/>
    <property type="gene ID" value="ENSAOCG00000020785.2"/>
</dbReference>
<dbReference type="GeneTree" id="ENSGT00390000006784"/>
<dbReference type="InterPro" id="IPR036036">
    <property type="entry name" value="SOCS_box-like_dom_sf"/>
</dbReference>
<comment type="pathway">
    <text evidence="1">Protein modification; protein ubiquitination.</text>
</comment>
<dbReference type="Pfam" id="PF12796">
    <property type="entry name" value="Ank_2"/>
    <property type="match status" value="1"/>
</dbReference>
<reference evidence="4 5" key="1">
    <citation type="submission" date="2022-01" db="EMBL/GenBank/DDBJ databases">
        <title>A chromosome-scale genome assembly of the false clownfish, Amphiprion ocellaris.</title>
        <authorList>
            <person name="Ryu T."/>
        </authorList>
    </citation>
    <scope>NUCLEOTIDE SEQUENCE [LARGE SCALE GENOMIC DNA]</scope>
</reference>
<evidence type="ECO:0000259" key="3">
    <source>
        <dbReference type="PROSITE" id="PS50225"/>
    </source>
</evidence>
<dbReference type="SMART" id="SM00248">
    <property type="entry name" value="ANK"/>
    <property type="match status" value="4"/>
</dbReference>
<dbReference type="Pfam" id="PF00023">
    <property type="entry name" value="Ank"/>
    <property type="match status" value="1"/>
</dbReference>